<dbReference type="PANTHER" id="PTHR22911">
    <property type="entry name" value="ACYL-MALONYL CONDENSING ENZYME-RELATED"/>
    <property type="match status" value="1"/>
</dbReference>
<evidence type="ECO:0000313" key="10">
    <source>
        <dbReference type="EMBL" id="QKS71629.1"/>
    </source>
</evidence>
<sequence length="308" mass="34097">MSDYKQGLLAGVGAYLLWGLLPIYWKLVESVPATEVLAFRIIWSFIFLVVLFIFMRKLPQLHDDIRYIVTHPKIIVGISLSALLISANWIIFIWSVANERMVEVSLGYYINPLLNVVLGVLFFKETLLKKQWLAIGLATLGVLVLTLSFGQIPYLALTLALTFGLYGLVKKQTKLSSMTGLIIETLLLMPIALAFIMIVHPSLSSALYLQNGLSYAILLAGTGVATAIPLILFGFSAQRIPFSLLGLLQYVAPTIMLGLGVLLYGEPFTIYHTIAFLCIWIALGMYSLSRKSTSLKHVNKPLKEGTSN</sequence>
<feature type="transmembrane region" description="Helical" evidence="8">
    <location>
        <begin position="270"/>
        <end position="288"/>
    </location>
</feature>
<proteinExistence type="inferred from homology"/>
<feature type="domain" description="EamA" evidence="9">
    <location>
        <begin position="7"/>
        <end position="146"/>
    </location>
</feature>
<comment type="subcellular location">
    <subcellularLocation>
        <location evidence="1">Cell membrane</location>
        <topology evidence="1">Multi-pass membrane protein</topology>
    </subcellularLocation>
</comment>
<dbReference type="PANTHER" id="PTHR22911:SF137">
    <property type="entry name" value="SOLUTE CARRIER FAMILY 35 MEMBER G2-RELATED"/>
    <property type="match status" value="1"/>
</dbReference>
<evidence type="ECO:0000259" key="9">
    <source>
        <dbReference type="Pfam" id="PF00892"/>
    </source>
</evidence>
<feature type="transmembrane region" description="Helical" evidence="8">
    <location>
        <begin position="212"/>
        <end position="235"/>
    </location>
</feature>
<evidence type="ECO:0000313" key="11">
    <source>
        <dbReference type="Proteomes" id="UP000318138"/>
    </source>
</evidence>
<dbReference type="NCBIfam" id="TIGR00688">
    <property type="entry name" value="rarD"/>
    <property type="match status" value="1"/>
</dbReference>
<evidence type="ECO:0000256" key="7">
    <source>
        <dbReference type="ARBA" id="ARBA00023136"/>
    </source>
</evidence>
<dbReference type="EMBL" id="CP041372">
    <property type="protein sequence ID" value="QKS71629.1"/>
    <property type="molecule type" value="Genomic_DNA"/>
</dbReference>
<dbReference type="Proteomes" id="UP000318138">
    <property type="component" value="Chromosome"/>
</dbReference>
<evidence type="ECO:0000256" key="3">
    <source>
        <dbReference type="ARBA" id="ARBA00022448"/>
    </source>
</evidence>
<comment type="similarity">
    <text evidence="2">Belongs to the EamA transporter family.</text>
</comment>
<dbReference type="InterPro" id="IPR037185">
    <property type="entry name" value="EmrE-like"/>
</dbReference>
<dbReference type="InterPro" id="IPR004626">
    <property type="entry name" value="RarD"/>
</dbReference>
<name>A0A859FEM9_9BACI</name>
<evidence type="ECO:0000256" key="6">
    <source>
        <dbReference type="ARBA" id="ARBA00022989"/>
    </source>
</evidence>
<feature type="transmembrane region" description="Helical" evidence="8">
    <location>
        <begin position="106"/>
        <end position="123"/>
    </location>
</feature>
<dbReference type="Pfam" id="PF00892">
    <property type="entry name" value="EamA"/>
    <property type="match status" value="1"/>
</dbReference>
<keyword evidence="3" id="KW-0813">Transport</keyword>
<feature type="transmembrane region" description="Helical" evidence="8">
    <location>
        <begin position="130"/>
        <end position="146"/>
    </location>
</feature>
<dbReference type="RefSeq" id="WP_176009662.1">
    <property type="nucleotide sequence ID" value="NZ_CP041372.2"/>
</dbReference>
<feature type="transmembrane region" description="Helical" evidence="8">
    <location>
        <begin position="37"/>
        <end position="54"/>
    </location>
</feature>
<organism evidence="10 11">
    <name type="scientific">Paenalkalicoccus suaedae</name>
    <dbReference type="NCBI Taxonomy" id="2592382"/>
    <lineage>
        <taxon>Bacteria</taxon>
        <taxon>Bacillati</taxon>
        <taxon>Bacillota</taxon>
        <taxon>Bacilli</taxon>
        <taxon>Bacillales</taxon>
        <taxon>Bacillaceae</taxon>
        <taxon>Paenalkalicoccus</taxon>
    </lineage>
</organism>
<evidence type="ECO:0000256" key="1">
    <source>
        <dbReference type="ARBA" id="ARBA00004651"/>
    </source>
</evidence>
<reference evidence="11" key="1">
    <citation type="submission" date="2019-07" db="EMBL/GenBank/DDBJ databases">
        <title>Bacillus alkalisoli sp. nov. isolated from saline soil.</title>
        <authorList>
            <person name="Sun J.-Q."/>
            <person name="Xu L."/>
        </authorList>
    </citation>
    <scope>NUCLEOTIDE SEQUENCE [LARGE SCALE GENOMIC DNA]</scope>
    <source>
        <strain evidence="11">M4U3P1</strain>
    </source>
</reference>
<dbReference type="AlphaFoldDB" id="A0A859FEM9"/>
<feature type="transmembrane region" description="Helical" evidence="8">
    <location>
        <begin position="181"/>
        <end position="200"/>
    </location>
</feature>
<keyword evidence="11" id="KW-1185">Reference proteome</keyword>
<feature type="transmembrane region" description="Helical" evidence="8">
    <location>
        <begin position="74"/>
        <end position="94"/>
    </location>
</feature>
<feature type="transmembrane region" description="Helical" evidence="8">
    <location>
        <begin position="7"/>
        <end position="25"/>
    </location>
</feature>
<keyword evidence="5 8" id="KW-0812">Transmembrane</keyword>
<keyword evidence="4" id="KW-1003">Cell membrane</keyword>
<evidence type="ECO:0000256" key="8">
    <source>
        <dbReference type="SAM" id="Phobius"/>
    </source>
</evidence>
<gene>
    <name evidence="10" type="primary">rarD</name>
    <name evidence="10" type="ORF">FLK61_33630</name>
</gene>
<keyword evidence="6 8" id="KW-1133">Transmembrane helix</keyword>
<accession>A0A859FEM9</accession>
<dbReference type="InterPro" id="IPR000620">
    <property type="entry name" value="EamA_dom"/>
</dbReference>
<protein>
    <submittedName>
        <fullName evidence="10">EamA family transporter RarD</fullName>
    </submittedName>
</protein>
<feature type="transmembrane region" description="Helical" evidence="8">
    <location>
        <begin position="152"/>
        <end position="169"/>
    </location>
</feature>
<evidence type="ECO:0000256" key="2">
    <source>
        <dbReference type="ARBA" id="ARBA00007362"/>
    </source>
</evidence>
<dbReference type="KEGG" id="psua:FLK61_33630"/>
<dbReference type="SUPFAM" id="SSF103481">
    <property type="entry name" value="Multidrug resistance efflux transporter EmrE"/>
    <property type="match status" value="2"/>
</dbReference>
<feature type="transmembrane region" description="Helical" evidence="8">
    <location>
        <begin position="242"/>
        <end position="264"/>
    </location>
</feature>
<dbReference type="GO" id="GO:0005886">
    <property type="term" value="C:plasma membrane"/>
    <property type="evidence" value="ECO:0007669"/>
    <property type="project" value="UniProtKB-SubCell"/>
</dbReference>
<evidence type="ECO:0000256" key="4">
    <source>
        <dbReference type="ARBA" id="ARBA00022475"/>
    </source>
</evidence>
<keyword evidence="7 8" id="KW-0472">Membrane</keyword>
<evidence type="ECO:0000256" key="5">
    <source>
        <dbReference type="ARBA" id="ARBA00022692"/>
    </source>
</evidence>